<keyword evidence="2" id="KW-1185">Reference proteome</keyword>
<dbReference type="InterPro" id="IPR008964">
    <property type="entry name" value="Invasin/intimin_cell_adhesion"/>
</dbReference>
<sequence>MNLKTLFKVLLFVFIVFAVFNCLGSVAAANETNITNTTSGGIINGINSTDDNGVLNLDEGIYIGNNNKNIVIDKNITIKGKGSTVIDGQGNGQFIKNCDGYTITLVNIKLKNFSGLERIGGQNVKTLIGGSILAFNSDITLINCTFEDYQKDISGNGENGRRTSLVIAGGGIFASNCTLNIIGTEFKNYNITARNAAYGAGQGRGAVLFILGGDTTIINSSFLNNTMYAHAENIGSRAYGQNIFYTNKNIIFNGFGDSITFEEIFNAFWNVTYSDTTSFNISQSYFYFTELIGGTSGMAVYTDQLVTINYTVFNRIDTSLNFSQILFSDSGNFVADYNFWGLNSKPSNVITNNYFTVNIVPRFDKYLHSVVFDYILALNDSDTYIPGLLPLNMVFNDSLVNNSTVFLGSQNYSFVVPLREGPDSWFVNTTFSACSLLFSFDLTLNDTILNLSETFINNSTRNVFIKGTLFDVFDNRIDGSITLSIFINNTLIVYAVPVVNGLWNLTLDNIDFGYYQFFVEYSGSLNYTNSSILGSFSDIENSNVTIITDPYTNLSYGDFVTISGRIEDTNGTPIDNYYIYLITNDNDCYMAVVNNGNWSFNLQKFIIGKLYISIVFNNTPVEGVGEYNNYSVNYIIEYNLAIPVVIVNSVTDVVYGDNFTVSGNVTGVGGSIPIGIVTIHFNDGTNVTVGLNTDGTWNYTFNTTDSSVFVGGVGHYIINVTYSGDNNYSSTVNSGVSFNVLPTAPVVIVDPVNDVLYGDNVTVSGNVTGITGGTGVGVVPTGNVTIHFNDGTNTTVAVNSDGTWSYTFNTTNSSVFAGGVGSYVVNVTYNGDNNYNSTFNNSVSFSILPVTSVVIVDPVIDVVYGDNFTVSGIVSGVGLVPTGNVTVNITDEYGVSYTVNLTLIDGVFSVTLNSVVIGLSAGEYLVNVTYNGDNNYNSTFNDDVSFNVSLLGVNSTIIIPDSIKSGHAFNITGVLLDSDGNPLSGVDLNITINNASYTVVTGDDGVWSYAFTPDAAGEYIVSVGWIGNSNYTNFTNISSFFARNVTNSSVIVVPSPASVGNMVNISGVVSDEADNPLVGVSVTIVLSSGGSNTSYNRVTDTNGLWVLEYVVPDNVTPGTDITVIMNWNGNESYYGFNNSTSFRILINTNSTIIIPTGPVTVGSVFTISGVLTDIGGNLLVGVDLSVVINGTAYTMTTGADGKWNLNFVPKNVGVFSVIVSWAGDGTYFGFSNSTSFVVFKDDLVVGAVVGNGSLGDTVIVSLSLNERINTTSDVIIGNTTYYGVNFLNGEAVLNYIIISPYSGDLEVVFVGNAEYNSAVTYVPVVFKDLIGTKISLSSTKEGNKITVEGELKDINGNVLANQVVVLKLGDKSVNLKTNSKGVFNYTFTLSKAGNYYGSALYNGLNTSYVKYGSSIGKSNSITVNKA</sequence>
<dbReference type="Proteomes" id="UP000191661">
    <property type="component" value="Unassembled WGS sequence"/>
</dbReference>
<dbReference type="InterPro" id="IPR013783">
    <property type="entry name" value="Ig-like_fold"/>
</dbReference>
<dbReference type="OrthoDB" id="77946at2157"/>
<evidence type="ECO:0000313" key="1">
    <source>
        <dbReference type="EMBL" id="OQD57951.1"/>
    </source>
</evidence>
<dbReference type="SUPFAM" id="SSF51126">
    <property type="entry name" value="Pectin lyase-like"/>
    <property type="match status" value="1"/>
</dbReference>
<dbReference type="SUPFAM" id="SSF49373">
    <property type="entry name" value="Invasin/intimin cell-adhesion fragments"/>
    <property type="match status" value="2"/>
</dbReference>
<proteinExistence type="predicted"/>
<dbReference type="RefSeq" id="WP_143746198.1">
    <property type="nucleotide sequence ID" value="NZ_JXMW01000033.1"/>
</dbReference>
<dbReference type="EMBL" id="JXMW01000033">
    <property type="protein sequence ID" value="OQD57951.1"/>
    <property type="molecule type" value="Genomic_DNA"/>
</dbReference>
<protein>
    <submittedName>
        <fullName evidence="1">Adhesin-like protein</fullName>
    </submittedName>
</protein>
<dbReference type="Gene3D" id="2.60.40.10">
    <property type="entry name" value="Immunoglobulins"/>
    <property type="match status" value="2"/>
</dbReference>
<accession>A0A1V6MZT0</accession>
<evidence type="ECO:0000313" key="2">
    <source>
        <dbReference type="Proteomes" id="UP000191661"/>
    </source>
</evidence>
<reference evidence="1 2" key="1">
    <citation type="submission" date="2014-12" db="EMBL/GenBank/DDBJ databases">
        <title>Genome sequence of Methanobrevibacter arboriphilicus DH1, DSM1125.</title>
        <authorList>
            <person name="Poehlein A."/>
            <person name="Thauer R.K."/>
            <person name="Seedorf H."/>
            <person name="Daniel R."/>
        </authorList>
    </citation>
    <scope>NUCLEOTIDE SEQUENCE [LARGE SCALE GENOMIC DNA]</scope>
    <source>
        <strain evidence="1 2">DH1</strain>
    </source>
</reference>
<feature type="non-terminal residue" evidence="1">
    <location>
        <position position="1426"/>
    </location>
</feature>
<comment type="caution">
    <text evidence="1">The sequence shown here is derived from an EMBL/GenBank/DDBJ whole genome shotgun (WGS) entry which is preliminary data.</text>
</comment>
<dbReference type="InterPro" id="IPR011050">
    <property type="entry name" value="Pectin_lyase_fold/virulence"/>
</dbReference>
<gene>
    <name evidence="1" type="ORF">MBBAR_33c00010</name>
</gene>
<name>A0A1V6MZT0_METAZ</name>
<organism evidence="1 2">
    <name type="scientific">Methanobrevibacter arboriphilus JCM 13429 = DSM 1125</name>
    <dbReference type="NCBI Taxonomy" id="1300164"/>
    <lineage>
        <taxon>Archaea</taxon>
        <taxon>Methanobacteriati</taxon>
        <taxon>Methanobacteriota</taxon>
        <taxon>Methanomada group</taxon>
        <taxon>Methanobacteria</taxon>
        <taxon>Methanobacteriales</taxon>
        <taxon>Methanobacteriaceae</taxon>
        <taxon>Methanobrevibacter</taxon>
    </lineage>
</organism>